<protein>
    <recommendedName>
        <fullName evidence="4">DUF2270 domain-containing protein</fullName>
    </recommendedName>
</protein>
<feature type="transmembrane region" description="Helical" evidence="1">
    <location>
        <begin position="154"/>
        <end position="174"/>
    </location>
</feature>
<dbReference type="EMBL" id="AOIU01000011">
    <property type="protein sequence ID" value="ELZ28143.1"/>
    <property type="molecule type" value="Genomic_DNA"/>
</dbReference>
<keyword evidence="1" id="KW-0472">Membrane</keyword>
<evidence type="ECO:0000313" key="2">
    <source>
        <dbReference type="EMBL" id="ELZ28143.1"/>
    </source>
</evidence>
<keyword evidence="1" id="KW-1133">Transmembrane helix</keyword>
<dbReference type="eggNOG" id="arCOG08962">
    <property type="taxonomic scope" value="Archaea"/>
</dbReference>
<gene>
    <name evidence="2" type="ORF">C475_05040</name>
</gene>
<evidence type="ECO:0000256" key="1">
    <source>
        <dbReference type="SAM" id="Phobius"/>
    </source>
</evidence>
<feature type="transmembrane region" description="Helical" evidence="1">
    <location>
        <begin position="50"/>
        <end position="67"/>
    </location>
</feature>
<dbReference type="InterPro" id="IPR014470">
    <property type="entry name" value="UCP01500"/>
</dbReference>
<name>M0CZU4_9EURY</name>
<reference evidence="2 3" key="1">
    <citation type="journal article" date="2014" name="PLoS Genet.">
        <title>Phylogenetically driven sequencing of extremely halophilic archaea reveals strategies for static and dynamic osmo-response.</title>
        <authorList>
            <person name="Becker E.A."/>
            <person name="Seitzer P.M."/>
            <person name="Tritt A."/>
            <person name="Larsen D."/>
            <person name="Krusor M."/>
            <person name="Yao A.I."/>
            <person name="Wu D."/>
            <person name="Madern D."/>
            <person name="Eisen J.A."/>
            <person name="Darling A.E."/>
            <person name="Facciotti M.T."/>
        </authorList>
    </citation>
    <scope>NUCLEOTIDE SEQUENCE [LARGE SCALE GENOMIC DNA]</scope>
    <source>
        <strain evidence="2 3">2-9-1</strain>
    </source>
</reference>
<dbReference type="PATRIC" id="fig|797114.5.peg.1027"/>
<accession>M0CZU4</accession>
<dbReference type="STRING" id="797114.C475_05040"/>
<feature type="transmembrane region" description="Helical" evidence="1">
    <location>
        <begin position="73"/>
        <end position="94"/>
    </location>
</feature>
<keyword evidence="1" id="KW-0812">Transmembrane</keyword>
<dbReference type="Proteomes" id="UP000011626">
    <property type="component" value="Unassembled WGS sequence"/>
</dbReference>
<dbReference type="Pfam" id="PF10028">
    <property type="entry name" value="DUF2270"/>
    <property type="match status" value="1"/>
</dbReference>
<keyword evidence="3" id="KW-1185">Reference proteome</keyword>
<evidence type="ECO:0008006" key="4">
    <source>
        <dbReference type="Google" id="ProtNLM"/>
    </source>
</evidence>
<sequence length="234" mass="26634">MSDRTDDGDPSTRDDLSDRIDESLPTLLGHLYRGEMNRANTWRDRLDRTTNWAVTIIAALLTFVFSGRDNPHYLLILGMGLVAVFHLVDTRRYIAYDVWRSRVRLLEEDVFAAGLDRESGATHDDWRDELGEDLRRPARKTPFGEGYARRLRRVYLPLLLVLLAAWVVRITVFTRASDPLAAASIVMIPGSVVAGAVALGYLAAAAFAYWPRQRRSMGEFYDREKEGEWKTDGE</sequence>
<dbReference type="AlphaFoldDB" id="M0CZU4"/>
<dbReference type="OrthoDB" id="307287at2157"/>
<comment type="caution">
    <text evidence="2">The sequence shown here is derived from an EMBL/GenBank/DDBJ whole genome shotgun (WGS) entry which is preliminary data.</text>
</comment>
<evidence type="ECO:0000313" key="3">
    <source>
        <dbReference type="Proteomes" id="UP000011626"/>
    </source>
</evidence>
<feature type="transmembrane region" description="Helical" evidence="1">
    <location>
        <begin position="180"/>
        <end position="210"/>
    </location>
</feature>
<proteinExistence type="predicted"/>
<dbReference type="RefSeq" id="WP_006882680.1">
    <property type="nucleotide sequence ID" value="NZ_AOIU01000011.1"/>
</dbReference>
<organism evidence="2 3">
    <name type="scientific">Halosimplex carlsbadense 2-9-1</name>
    <dbReference type="NCBI Taxonomy" id="797114"/>
    <lineage>
        <taxon>Archaea</taxon>
        <taxon>Methanobacteriati</taxon>
        <taxon>Methanobacteriota</taxon>
        <taxon>Stenosarchaea group</taxon>
        <taxon>Halobacteria</taxon>
        <taxon>Halobacteriales</taxon>
        <taxon>Haloarculaceae</taxon>
        <taxon>Halosimplex</taxon>
    </lineage>
</organism>